<sequence length="407" mass="45419">MDDDMPKDKYNFVWFLCAVLGIGQLFPWNAFISGFDYFIYLFDPFPIVFALPIANNWGSMAAFLVLTKYGSLVSPTKRLYVAYFVTFAMLFLVPVINIVNWNRMARVWLTLIATFLTGAATAVMTGTTFGIVAVLPNKYVGAVMSGQGIAGILAGGIKLCVNFWWFTETETNKGQLTTSGVLYFGIASILIMMVFYATLALVNTDFYLYYSQRSTEIGTAVQDNDISVSEPFSGTTLVPTTLDVFKKIWVKAIHVFLVFFVTLTLFPGFTTKMRNYDRAHLTDGNFGVILISLFQLFDTVGRTLPTWFVFPKAKYLPIPVWLRILLFTPLIMLSVYTDALPSNWIPYITMALFATSNGYFSTVGMMYGSSSVTISESSTAGLLMSLFLQLGVFAGVHFAMILSFIIK</sequence>
<keyword evidence="3" id="KW-0813">Transport</keyword>
<dbReference type="AlphaFoldDB" id="A0A6B2L5H2"/>
<feature type="transmembrane region" description="Helical" evidence="7">
    <location>
        <begin position="181"/>
        <end position="202"/>
    </location>
</feature>
<dbReference type="GO" id="GO:0005337">
    <property type="term" value="F:nucleoside transmembrane transporter activity"/>
    <property type="evidence" value="ECO:0007669"/>
    <property type="project" value="InterPro"/>
</dbReference>
<feature type="transmembrane region" description="Helical" evidence="7">
    <location>
        <begin position="320"/>
        <end position="339"/>
    </location>
</feature>
<evidence type="ECO:0000256" key="5">
    <source>
        <dbReference type="ARBA" id="ARBA00022989"/>
    </source>
</evidence>
<reference evidence="8" key="1">
    <citation type="journal article" date="2020" name="J. Eukaryot. Microbiol.">
        <title>De novo Sequencing, Assembly and Annotation of the Transcriptome for the Free-Living Testate Amoeba Arcella intermedia.</title>
        <authorList>
            <person name="Ribeiro G.M."/>
            <person name="Porfirio-Sousa A.L."/>
            <person name="Maurer-Alcala X.X."/>
            <person name="Katz L.A."/>
            <person name="Lahr D.J.G."/>
        </authorList>
    </citation>
    <scope>NUCLEOTIDE SEQUENCE</scope>
</reference>
<feature type="transmembrane region" description="Helical" evidence="7">
    <location>
        <begin position="345"/>
        <end position="368"/>
    </location>
</feature>
<keyword evidence="5 7" id="KW-1133">Transmembrane helix</keyword>
<dbReference type="EMBL" id="GIBP01003324">
    <property type="protein sequence ID" value="NDV32293.1"/>
    <property type="molecule type" value="Transcribed_RNA"/>
</dbReference>
<organism evidence="8">
    <name type="scientific">Arcella intermedia</name>
    <dbReference type="NCBI Taxonomy" id="1963864"/>
    <lineage>
        <taxon>Eukaryota</taxon>
        <taxon>Amoebozoa</taxon>
        <taxon>Tubulinea</taxon>
        <taxon>Elardia</taxon>
        <taxon>Arcellinida</taxon>
        <taxon>Sphaerothecina</taxon>
        <taxon>Arcellidae</taxon>
        <taxon>Arcella</taxon>
    </lineage>
</organism>
<name>A0A6B2L5H2_9EUKA</name>
<dbReference type="GO" id="GO:0005886">
    <property type="term" value="C:plasma membrane"/>
    <property type="evidence" value="ECO:0007669"/>
    <property type="project" value="TreeGrafter"/>
</dbReference>
<evidence type="ECO:0000256" key="4">
    <source>
        <dbReference type="ARBA" id="ARBA00022692"/>
    </source>
</evidence>
<comment type="subcellular location">
    <subcellularLocation>
        <location evidence="1">Membrane</location>
        <topology evidence="1">Multi-pass membrane protein</topology>
    </subcellularLocation>
</comment>
<accession>A0A6B2L5H2</accession>
<keyword evidence="4 7" id="KW-0812">Transmembrane</keyword>
<feature type="transmembrane region" description="Helical" evidence="7">
    <location>
        <begin position="380"/>
        <end position="406"/>
    </location>
</feature>
<protein>
    <recommendedName>
        <fullName evidence="9">Equilibrative nucleoside transporter 1</fullName>
    </recommendedName>
</protein>
<feature type="transmembrane region" description="Helical" evidence="7">
    <location>
        <begin position="79"/>
        <end position="101"/>
    </location>
</feature>
<dbReference type="PANTHER" id="PTHR10332">
    <property type="entry name" value="EQUILIBRATIVE NUCLEOSIDE TRANSPORTER"/>
    <property type="match status" value="1"/>
</dbReference>
<feature type="transmembrane region" description="Helical" evidence="7">
    <location>
        <begin position="12"/>
        <end position="35"/>
    </location>
</feature>
<dbReference type="PANTHER" id="PTHR10332:SF88">
    <property type="entry name" value="EQUILIBRATIVE NUCLEOSIDE TRANSPORTER 1, ISOFORM A"/>
    <property type="match status" value="1"/>
</dbReference>
<evidence type="ECO:0000256" key="7">
    <source>
        <dbReference type="SAM" id="Phobius"/>
    </source>
</evidence>
<keyword evidence="6 7" id="KW-0472">Membrane</keyword>
<evidence type="ECO:0000256" key="3">
    <source>
        <dbReference type="ARBA" id="ARBA00022448"/>
    </source>
</evidence>
<feature type="transmembrane region" description="Helical" evidence="7">
    <location>
        <begin position="47"/>
        <end position="67"/>
    </location>
</feature>
<evidence type="ECO:0000256" key="6">
    <source>
        <dbReference type="ARBA" id="ARBA00023136"/>
    </source>
</evidence>
<feature type="transmembrane region" description="Helical" evidence="7">
    <location>
        <begin position="148"/>
        <end position="166"/>
    </location>
</feature>
<evidence type="ECO:0008006" key="9">
    <source>
        <dbReference type="Google" id="ProtNLM"/>
    </source>
</evidence>
<feature type="transmembrane region" description="Helical" evidence="7">
    <location>
        <begin position="107"/>
        <end position="136"/>
    </location>
</feature>
<feature type="transmembrane region" description="Helical" evidence="7">
    <location>
        <begin position="286"/>
        <end position="308"/>
    </location>
</feature>
<dbReference type="PIRSF" id="PIRSF016379">
    <property type="entry name" value="ENT"/>
    <property type="match status" value="1"/>
</dbReference>
<dbReference type="InterPro" id="IPR002259">
    <property type="entry name" value="Eqnu_transpt"/>
</dbReference>
<evidence type="ECO:0000313" key="8">
    <source>
        <dbReference type="EMBL" id="NDV32293.1"/>
    </source>
</evidence>
<evidence type="ECO:0000256" key="2">
    <source>
        <dbReference type="ARBA" id="ARBA00007965"/>
    </source>
</evidence>
<dbReference type="Pfam" id="PF01733">
    <property type="entry name" value="Nucleoside_tran"/>
    <property type="match status" value="1"/>
</dbReference>
<dbReference type="PRINTS" id="PR01130">
    <property type="entry name" value="DERENTRNSPRT"/>
</dbReference>
<proteinExistence type="inferred from homology"/>
<comment type="similarity">
    <text evidence="2">Belongs to the SLC29A/ENT transporter (TC 2.A.57) family.</text>
</comment>
<evidence type="ECO:0000256" key="1">
    <source>
        <dbReference type="ARBA" id="ARBA00004141"/>
    </source>
</evidence>
<feature type="transmembrane region" description="Helical" evidence="7">
    <location>
        <begin position="248"/>
        <end position="266"/>
    </location>
</feature>